<evidence type="ECO:0000256" key="3">
    <source>
        <dbReference type="ARBA" id="ARBA00022691"/>
    </source>
</evidence>
<protein>
    <submittedName>
        <fullName evidence="7">RsmB/NOP family class I SAM-dependent RNA methyltransferase</fullName>
    </submittedName>
</protein>
<dbReference type="InterPro" id="IPR001678">
    <property type="entry name" value="MeTrfase_RsmB-F_NOP2_dom"/>
</dbReference>
<proteinExistence type="inferred from homology"/>
<comment type="caution">
    <text evidence="7">The sequence shown here is derived from an EMBL/GenBank/DDBJ whole genome shotgun (WGS) entry which is preliminary data.</text>
</comment>
<dbReference type="PRINTS" id="PR02008">
    <property type="entry name" value="RCMTFAMILY"/>
</dbReference>
<name>A0A4Q9HDF1_9SPHI</name>
<dbReference type="OrthoDB" id="9810297at2"/>
<accession>A0A4Q9HDF1</accession>
<evidence type="ECO:0000313" key="8">
    <source>
        <dbReference type="Proteomes" id="UP000291819"/>
    </source>
</evidence>
<dbReference type="GO" id="GO:0005829">
    <property type="term" value="C:cytosol"/>
    <property type="evidence" value="ECO:0007669"/>
    <property type="project" value="TreeGrafter"/>
</dbReference>
<feature type="binding site" evidence="5">
    <location>
        <position position="287"/>
    </location>
    <ligand>
        <name>S-adenosyl-L-methionine</name>
        <dbReference type="ChEBI" id="CHEBI:59789"/>
    </ligand>
</feature>
<dbReference type="Gene3D" id="3.40.50.150">
    <property type="entry name" value="Vaccinia Virus protein VP39"/>
    <property type="match status" value="1"/>
</dbReference>
<dbReference type="SUPFAM" id="SSF53335">
    <property type="entry name" value="S-adenosyl-L-methionine-dependent methyltransferases"/>
    <property type="match status" value="1"/>
</dbReference>
<evidence type="ECO:0000256" key="5">
    <source>
        <dbReference type="PROSITE-ProRule" id="PRU01023"/>
    </source>
</evidence>
<evidence type="ECO:0000256" key="1">
    <source>
        <dbReference type="ARBA" id="ARBA00022603"/>
    </source>
</evidence>
<dbReference type="InterPro" id="IPR023267">
    <property type="entry name" value="RCMT"/>
</dbReference>
<feature type="domain" description="SAM-dependent MTase RsmB/NOP-type" evidence="6">
    <location>
        <begin position="120"/>
        <end position="389"/>
    </location>
</feature>
<gene>
    <name evidence="7" type="ORF">EYS08_10920</name>
</gene>
<dbReference type="Proteomes" id="UP000291819">
    <property type="component" value="Unassembled WGS sequence"/>
</dbReference>
<dbReference type="PANTHER" id="PTHR22807:SF61">
    <property type="entry name" value="NOL1_NOP2_SUN FAMILY PROTEIN _ ANTITERMINATION NUSB DOMAIN-CONTAINING PROTEIN"/>
    <property type="match status" value="1"/>
</dbReference>
<dbReference type="PROSITE" id="PS51686">
    <property type="entry name" value="SAM_MT_RSMB_NOP"/>
    <property type="match status" value="1"/>
</dbReference>
<evidence type="ECO:0000256" key="4">
    <source>
        <dbReference type="ARBA" id="ARBA00022884"/>
    </source>
</evidence>
<dbReference type="GO" id="GO:0003723">
    <property type="term" value="F:RNA binding"/>
    <property type="evidence" value="ECO:0007669"/>
    <property type="project" value="UniProtKB-UniRule"/>
</dbReference>
<evidence type="ECO:0000313" key="7">
    <source>
        <dbReference type="EMBL" id="TBO42463.1"/>
    </source>
</evidence>
<dbReference type="PANTHER" id="PTHR22807">
    <property type="entry name" value="NOP2 YEAST -RELATED NOL1/NOP2/FMU SUN DOMAIN-CONTAINING"/>
    <property type="match status" value="1"/>
</dbReference>
<comment type="caution">
    <text evidence="5">Lacks conserved residue(s) required for the propagation of feature annotation.</text>
</comment>
<dbReference type="AlphaFoldDB" id="A0A4Q9HDF1"/>
<keyword evidence="1 5" id="KW-0489">Methyltransferase</keyword>
<feature type="active site" description="Nucleophile" evidence="5">
    <location>
        <position position="340"/>
    </location>
</feature>
<dbReference type="EMBL" id="SIXF01000008">
    <property type="protein sequence ID" value="TBO42463.1"/>
    <property type="molecule type" value="Genomic_DNA"/>
</dbReference>
<reference evidence="7 8" key="1">
    <citation type="submission" date="2019-02" db="EMBL/GenBank/DDBJ databases">
        <title>Pedobacter kyonggii whole genome sequence analysis.</title>
        <authorList>
            <person name="Dahal R.H."/>
        </authorList>
    </citation>
    <scope>NUCLEOTIDE SEQUENCE [LARGE SCALE GENOMIC DNA]</scope>
    <source>
        <strain evidence="7 8">K-4-11-1</strain>
    </source>
</reference>
<keyword evidence="8" id="KW-1185">Reference proteome</keyword>
<keyword evidence="2 5" id="KW-0808">Transferase</keyword>
<keyword evidence="3 5" id="KW-0949">S-adenosyl-L-methionine</keyword>
<evidence type="ECO:0000259" key="6">
    <source>
        <dbReference type="PROSITE" id="PS51686"/>
    </source>
</evidence>
<comment type="similarity">
    <text evidence="5">Belongs to the class I-like SAM-binding methyltransferase superfamily. RsmB/NOP family.</text>
</comment>
<dbReference type="InterPro" id="IPR029063">
    <property type="entry name" value="SAM-dependent_MTases_sf"/>
</dbReference>
<dbReference type="InterPro" id="IPR049560">
    <property type="entry name" value="MeTrfase_RsmB-F_NOP2_cat"/>
</dbReference>
<dbReference type="RefSeq" id="WP_131030064.1">
    <property type="nucleotide sequence ID" value="NZ_SIXF01000008.1"/>
</dbReference>
<feature type="binding site" evidence="5">
    <location>
        <position position="267"/>
    </location>
    <ligand>
        <name>S-adenosyl-L-methionine</name>
        <dbReference type="ChEBI" id="CHEBI:59789"/>
    </ligand>
</feature>
<keyword evidence="4 5" id="KW-0694">RNA-binding</keyword>
<dbReference type="GO" id="GO:0009383">
    <property type="term" value="F:rRNA (cytosine-C5-)-methyltransferase activity"/>
    <property type="evidence" value="ECO:0007669"/>
    <property type="project" value="TreeGrafter"/>
</dbReference>
<dbReference type="GO" id="GO:0070475">
    <property type="term" value="P:rRNA base methylation"/>
    <property type="evidence" value="ECO:0007669"/>
    <property type="project" value="TreeGrafter"/>
</dbReference>
<dbReference type="Pfam" id="PF01189">
    <property type="entry name" value="Methyltr_RsmB-F"/>
    <property type="match status" value="1"/>
</dbReference>
<feature type="binding site" evidence="5">
    <location>
        <position position="240"/>
    </location>
    <ligand>
        <name>S-adenosyl-L-methionine</name>
        <dbReference type="ChEBI" id="CHEBI:59789"/>
    </ligand>
</feature>
<evidence type="ECO:0000256" key="2">
    <source>
        <dbReference type="ARBA" id="ARBA00022679"/>
    </source>
</evidence>
<organism evidence="7 8">
    <name type="scientific">Pedobacter kyonggii</name>
    <dbReference type="NCBI Taxonomy" id="1926871"/>
    <lineage>
        <taxon>Bacteria</taxon>
        <taxon>Pseudomonadati</taxon>
        <taxon>Bacteroidota</taxon>
        <taxon>Sphingobacteriia</taxon>
        <taxon>Sphingobacteriales</taxon>
        <taxon>Sphingobacteriaceae</taxon>
        <taxon>Pedobacter</taxon>
    </lineage>
</organism>
<sequence length="389" mass="44648">MRADHQLRAFEQILSNYDGSLPLHRFLPSYFKQHKQMGSSDRRWATRHIYSFFRLGKALLALPQEERLSIADFLCHDTLSLVVEKNLSELKASITLPLEEKLYIIKTKYPDFDLQEVYPFHANLSDGLDRKAFYTSFFKQPDLFIRVATEESAAIVAKLEDENVTVKAISDTALALPNGTKLETVLKEGSYQVQDLSSQHTGNYFKPNKWDKWWDCCAASGGKTLLLHSLEPVIELLVSDLRESVLLNLDERFRLAGIKKYHKKELDLLQNNDQVLHHYQFDGIILDAPCTGSGTWGRTPEMLAFFEERKINQFAGIQKGIVQNIVKYLKPGKPLIYITCSAFAEENEAVVRHMIDQLPLELEKMELIKGYENNADTMFVARLIKKSQD</sequence>